<protein>
    <submittedName>
        <fullName evidence="6">Beta:beta-carotene 9</fullName>
    </submittedName>
</protein>
<sequence>MNDNCCINIYPLGNDYFVTTETPYVRKLNPETLDSNEMLDVGKLINVNMQSAHPHIDDDGTVPPSENAFSDASILCSIPFTNQFYPSYYHSFFMTKNYFVFVEQL</sequence>
<dbReference type="PANTHER" id="PTHR10543:SF24">
    <property type="entry name" value="CAROTENOID ISOMEROOXYGENASE"/>
    <property type="match status" value="1"/>
</dbReference>
<dbReference type="GO" id="GO:0046872">
    <property type="term" value="F:metal ion binding"/>
    <property type="evidence" value="ECO:0007669"/>
    <property type="project" value="UniProtKB-KW"/>
</dbReference>
<dbReference type="EMBL" id="NCKU01022509">
    <property type="protein sequence ID" value="RWR98372.1"/>
    <property type="molecule type" value="Genomic_DNA"/>
</dbReference>
<feature type="binding site" evidence="5">
    <location>
        <position position="53"/>
    </location>
    <ligand>
        <name>Fe cation</name>
        <dbReference type="ChEBI" id="CHEBI:24875"/>
        <note>catalytic</note>
    </ligand>
</feature>
<dbReference type="GO" id="GO:0003834">
    <property type="term" value="F:beta-carotene 15,15'-dioxygenase activity"/>
    <property type="evidence" value="ECO:0007669"/>
    <property type="project" value="TreeGrafter"/>
</dbReference>
<dbReference type="GO" id="GO:0010436">
    <property type="term" value="F:carotenoid dioxygenase activity"/>
    <property type="evidence" value="ECO:0007669"/>
    <property type="project" value="TreeGrafter"/>
</dbReference>
<evidence type="ECO:0000256" key="1">
    <source>
        <dbReference type="ARBA" id="ARBA00006787"/>
    </source>
</evidence>
<evidence type="ECO:0000313" key="6">
    <source>
        <dbReference type="EMBL" id="RWR98372.1"/>
    </source>
</evidence>
<keyword evidence="3" id="KW-0560">Oxidoreductase</keyword>
<reference evidence="6 7" key="1">
    <citation type="journal article" date="2018" name="Gigascience">
        <title>Genomes of trombidid mites reveal novel predicted allergens and laterally-transferred genes associated with secondary metabolism.</title>
        <authorList>
            <person name="Dong X."/>
            <person name="Chaisiri K."/>
            <person name="Xia D."/>
            <person name="Armstrong S.D."/>
            <person name="Fang Y."/>
            <person name="Donnelly M.J."/>
            <person name="Kadowaki T."/>
            <person name="McGarry J.W."/>
            <person name="Darby A.C."/>
            <person name="Makepeace B.L."/>
        </authorList>
    </citation>
    <scope>NUCLEOTIDE SEQUENCE [LARGE SCALE GENOMIC DNA]</scope>
    <source>
        <strain evidence="6">UoL-WK</strain>
    </source>
</reference>
<dbReference type="Pfam" id="PF03055">
    <property type="entry name" value="RPE65"/>
    <property type="match status" value="1"/>
</dbReference>
<dbReference type="Proteomes" id="UP000285301">
    <property type="component" value="Unassembled WGS sequence"/>
</dbReference>
<dbReference type="InterPro" id="IPR004294">
    <property type="entry name" value="Carotenoid_Oase"/>
</dbReference>
<evidence type="ECO:0000256" key="3">
    <source>
        <dbReference type="ARBA" id="ARBA00023002"/>
    </source>
</evidence>
<gene>
    <name evidence="6" type="ORF">B4U79_05048</name>
</gene>
<keyword evidence="7" id="KW-1185">Reference proteome</keyword>
<feature type="non-terminal residue" evidence="6">
    <location>
        <position position="105"/>
    </location>
</feature>
<feature type="binding site" evidence="5">
    <location>
        <position position="90"/>
    </location>
    <ligand>
        <name>Fe cation</name>
        <dbReference type="ChEBI" id="CHEBI:24875"/>
        <note>catalytic</note>
    </ligand>
</feature>
<evidence type="ECO:0000256" key="5">
    <source>
        <dbReference type="PIRSR" id="PIRSR604294-1"/>
    </source>
</evidence>
<evidence type="ECO:0000313" key="7">
    <source>
        <dbReference type="Proteomes" id="UP000285301"/>
    </source>
</evidence>
<dbReference type="PANTHER" id="PTHR10543">
    <property type="entry name" value="BETA-CAROTENE DIOXYGENASE"/>
    <property type="match status" value="1"/>
</dbReference>
<comment type="similarity">
    <text evidence="1">Belongs to the carotenoid oxygenase family.</text>
</comment>
<evidence type="ECO:0000256" key="4">
    <source>
        <dbReference type="ARBA" id="ARBA00023004"/>
    </source>
</evidence>
<dbReference type="AlphaFoldDB" id="A0A3S4Q3I6"/>
<dbReference type="GO" id="GO:0016121">
    <property type="term" value="P:carotene catabolic process"/>
    <property type="evidence" value="ECO:0007669"/>
    <property type="project" value="TreeGrafter"/>
</dbReference>
<comment type="caution">
    <text evidence="6">The sequence shown here is derived from an EMBL/GenBank/DDBJ whole genome shotgun (WGS) entry which is preliminary data.</text>
</comment>
<organism evidence="6 7">
    <name type="scientific">Dinothrombium tinctorium</name>
    <dbReference type="NCBI Taxonomy" id="1965070"/>
    <lineage>
        <taxon>Eukaryota</taxon>
        <taxon>Metazoa</taxon>
        <taxon>Ecdysozoa</taxon>
        <taxon>Arthropoda</taxon>
        <taxon>Chelicerata</taxon>
        <taxon>Arachnida</taxon>
        <taxon>Acari</taxon>
        <taxon>Acariformes</taxon>
        <taxon>Trombidiformes</taxon>
        <taxon>Prostigmata</taxon>
        <taxon>Anystina</taxon>
        <taxon>Parasitengona</taxon>
        <taxon>Trombidioidea</taxon>
        <taxon>Trombidiidae</taxon>
        <taxon>Dinothrombium</taxon>
    </lineage>
</organism>
<comment type="cofactor">
    <cofactor evidence="5">
        <name>Fe(2+)</name>
        <dbReference type="ChEBI" id="CHEBI:29033"/>
    </cofactor>
    <text evidence="5">Binds 1 Fe(2+) ion per subunit.</text>
</comment>
<dbReference type="GO" id="GO:0042574">
    <property type="term" value="P:retinal metabolic process"/>
    <property type="evidence" value="ECO:0007669"/>
    <property type="project" value="TreeGrafter"/>
</dbReference>
<evidence type="ECO:0000256" key="2">
    <source>
        <dbReference type="ARBA" id="ARBA00022723"/>
    </source>
</evidence>
<proteinExistence type="inferred from homology"/>
<keyword evidence="4 5" id="KW-0408">Iron</keyword>
<keyword evidence="2 5" id="KW-0479">Metal-binding</keyword>
<name>A0A3S4Q3I6_9ACAR</name>
<dbReference type="OrthoDB" id="1069523at2759"/>
<accession>A0A3S4Q3I6</accession>
<dbReference type="STRING" id="1965070.A0A3S4Q3I6"/>